<dbReference type="OrthoDB" id="424974at2759"/>
<proteinExistence type="predicted"/>
<accession>A0A135LCZ8</accession>
<evidence type="ECO:0000313" key="2">
    <source>
        <dbReference type="Proteomes" id="UP000070168"/>
    </source>
</evidence>
<reference evidence="1 2" key="1">
    <citation type="journal article" date="2016" name="BMC Genomics">
        <title>Genome sequencing and secondary metabolism of the postharvest pathogen Penicillium griseofulvum.</title>
        <authorList>
            <person name="Banani H."/>
            <person name="Marcet-Houben M."/>
            <person name="Ballester A.R."/>
            <person name="Abbruscato P."/>
            <person name="Gonzalez-Candelas L."/>
            <person name="Gabaldon T."/>
            <person name="Spadaro D."/>
        </authorList>
    </citation>
    <scope>NUCLEOTIDE SEQUENCE [LARGE SCALE GENOMIC DNA]</scope>
    <source>
        <strain evidence="1 2">PG3</strain>
    </source>
</reference>
<gene>
    <name evidence="1" type="ORF">PGRI_035940</name>
</gene>
<name>A0A135LCZ8_PENPA</name>
<dbReference type="CDD" id="cd12148">
    <property type="entry name" value="fungal_TF_MHR"/>
    <property type="match status" value="1"/>
</dbReference>
<dbReference type="STRING" id="5078.A0A135LCZ8"/>
<organism evidence="1 2">
    <name type="scientific">Penicillium patulum</name>
    <name type="common">Penicillium griseofulvum</name>
    <dbReference type="NCBI Taxonomy" id="5078"/>
    <lineage>
        <taxon>Eukaryota</taxon>
        <taxon>Fungi</taxon>
        <taxon>Dikarya</taxon>
        <taxon>Ascomycota</taxon>
        <taxon>Pezizomycotina</taxon>
        <taxon>Eurotiomycetes</taxon>
        <taxon>Eurotiomycetidae</taxon>
        <taxon>Eurotiales</taxon>
        <taxon>Aspergillaceae</taxon>
        <taxon>Penicillium</taxon>
    </lineage>
</organism>
<dbReference type="EMBL" id="LHQR01000067">
    <property type="protein sequence ID" value="KXG46848.1"/>
    <property type="molecule type" value="Genomic_DNA"/>
</dbReference>
<protein>
    <recommendedName>
        <fullName evidence="3">Transcription factor</fullName>
    </recommendedName>
</protein>
<keyword evidence="2" id="KW-1185">Reference proteome</keyword>
<dbReference type="GeneID" id="63706607"/>
<dbReference type="AlphaFoldDB" id="A0A135LCZ8"/>
<sequence length="394" mass="45515">MHTKSGGYLAIDEKSQQQVRMIWHSLWVKKMYLTLQSGFMAQSLSTFYDPPMPLDSHINHTMQSYPDTRSSSPCAFFFACTTLFINTHDLVTAEKHLHVMVVQCPFKWLPTADFTSFHRLDASLSCWFARLPKLMQWRGATVEFAMQRDDTIRRLALLVNIRYMYFRLRQYRPFLILAWRFSHPCACEMNHHLTSKDLDSVQSSPFLPMVYSGAIRCVNTAQDILKTLYVSYEKQKDDDAKCEQLDYLYAVGLVLIAAMRMRCLMSGAQLGACRTAAVAESMAKMENDFLKIDTLLRYYQENCDQAPQLKQRIQHCRDTLALIRLQSVSSDGIISDQDITFPYNAWCCIYDRLDIDVPCERFSRGNPANGKVHGRRMTFGWLESLPFDLDGQGE</sequence>
<comment type="caution">
    <text evidence="1">The sequence shown here is derived from an EMBL/GenBank/DDBJ whole genome shotgun (WGS) entry which is preliminary data.</text>
</comment>
<dbReference type="RefSeq" id="XP_040645384.1">
    <property type="nucleotide sequence ID" value="XM_040791307.1"/>
</dbReference>
<dbReference type="Proteomes" id="UP000070168">
    <property type="component" value="Unassembled WGS sequence"/>
</dbReference>
<evidence type="ECO:0000313" key="1">
    <source>
        <dbReference type="EMBL" id="KXG46848.1"/>
    </source>
</evidence>
<evidence type="ECO:0008006" key="3">
    <source>
        <dbReference type="Google" id="ProtNLM"/>
    </source>
</evidence>